<dbReference type="InterPro" id="IPR005828">
    <property type="entry name" value="MFS_sugar_transport-like"/>
</dbReference>
<evidence type="ECO:0000256" key="7">
    <source>
        <dbReference type="ARBA" id="ARBA00022989"/>
    </source>
</evidence>
<evidence type="ECO:0000259" key="11">
    <source>
        <dbReference type="PROSITE" id="PS50850"/>
    </source>
</evidence>
<feature type="transmembrane region" description="Helical" evidence="10">
    <location>
        <begin position="107"/>
        <end position="126"/>
    </location>
</feature>
<dbReference type="CDD" id="cd17359">
    <property type="entry name" value="MFS_XylE_like"/>
    <property type="match status" value="1"/>
</dbReference>
<dbReference type="GO" id="GO:0022857">
    <property type="term" value="F:transmembrane transporter activity"/>
    <property type="evidence" value="ECO:0007669"/>
    <property type="project" value="InterPro"/>
</dbReference>
<feature type="transmembrane region" description="Helical" evidence="10">
    <location>
        <begin position="354"/>
        <end position="374"/>
    </location>
</feature>
<dbReference type="FunFam" id="1.20.1250.20:FF:000122">
    <property type="entry name" value="D-xylose transporter XylE"/>
    <property type="match status" value="1"/>
</dbReference>
<evidence type="ECO:0000313" key="12">
    <source>
        <dbReference type="EMBL" id="MBB6119959.1"/>
    </source>
</evidence>
<dbReference type="Pfam" id="PF00083">
    <property type="entry name" value="Sugar_tr"/>
    <property type="match status" value="1"/>
</dbReference>
<dbReference type="InterPro" id="IPR005829">
    <property type="entry name" value="Sugar_transporter_CS"/>
</dbReference>
<dbReference type="InterPro" id="IPR020846">
    <property type="entry name" value="MFS_dom"/>
</dbReference>
<feature type="transmembrane region" description="Helical" evidence="10">
    <location>
        <begin position="394"/>
        <end position="417"/>
    </location>
</feature>
<keyword evidence="4" id="KW-1003">Cell membrane</keyword>
<dbReference type="GO" id="GO:0005886">
    <property type="term" value="C:plasma membrane"/>
    <property type="evidence" value="ECO:0007669"/>
    <property type="project" value="UniProtKB-SubCell"/>
</dbReference>
<evidence type="ECO:0000256" key="8">
    <source>
        <dbReference type="ARBA" id="ARBA00023136"/>
    </source>
</evidence>
<dbReference type="RefSeq" id="WP_184290543.1">
    <property type="nucleotide sequence ID" value="NZ_JACHJO010000005.1"/>
</dbReference>
<dbReference type="AlphaFoldDB" id="A0A841IMD2"/>
<evidence type="ECO:0000256" key="1">
    <source>
        <dbReference type="ARBA" id="ARBA00004651"/>
    </source>
</evidence>
<feature type="transmembrane region" description="Helical" evidence="10">
    <location>
        <begin position="35"/>
        <end position="54"/>
    </location>
</feature>
<dbReference type="NCBIfam" id="TIGR00879">
    <property type="entry name" value="SP"/>
    <property type="match status" value="1"/>
</dbReference>
<keyword evidence="5" id="KW-0762">Sugar transport</keyword>
<evidence type="ECO:0000256" key="4">
    <source>
        <dbReference type="ARBA" id="ARBA00022475"/>
    </source>
</evidence>
<dbReference type="InterPro" id="IPR036259">
    <property type="entry name" value="MFS_trans_sf"/>
</dbReference>
<reference evidence="12 13" key="1">
    <citation type="submission" date="2020-08" db="EMBL/GenBank/DDBJ databases">
        <title>Genomic Encyclopedia of Type Strains, Phase III (KMG-III): the genomes of soil and plant-associated and newly described type strains.</title>
        <authorList>
            <person name="Whitman W."/>
        </authorList>
    </citation>
    <scope>NUCLEOTIDE SEQUENCE [LARGE SCALE GENOMIC DNA]</scope>
    <source>
        <strain evidence="12 13">CECT 8712</strain>
    </source>
</reference>
<proteinExistence type="inferred from homology"/>
<feature type="domain" description="Major facilitator superfamily (MFS) profile" evidence="11">
    <location>
        <begin position="41"/>
        <end position="482"/>
    </location>
</feature>
<feature type="transmembrane region" description="Helical" evidence="10">
    <location>
        <begin position="207"/>
        <end position="226"/>
    </location>
</feature>
<evidence type="ECO:0000256" key="3">
    <source>
        <dbReference type="ARBA" id="ARBA00022448"/>
    </source>
</evidence>
<protein>
    <submittedName>
        <fullName evidence="12">SP family sugar:H+ symporter-like MFS transporter</fullName>
    </submittedName>
</protein>
<dbReference type="PROSITE" id="PS00216">
    <property type="entry name" value="SUGAR_TRANSPORT_1"/>
    <property type="match status" value="1"/>
</dbReference>
<feature type="transmembrane region" description="Helical" evidence="10">
    <location>
        <begin position="460"/>
        <end position="478"/>
    </location>
</feature>
<keyword evidence="13" id="KW-1185">Reference proteome</keyword>
<sequence>MTVVTLETNVDHFAGGTRVSQASHSRGAPEGEANIVHVTMIAMAAAMGGFLFGYDSAVINGAVGAIENRFDVNAAVLGFTIASALLGCVVGAAAAGSLADRLGRIRVMQIAGVLFAISAIGSALPFTVWDLTFWRILGGAAIGLASVIAPTYIAEVSPASYRGRLGSLQQLAIVLGIAASQLVNYGIAQIADGSAENTIGPLQAWQWMLGAEVVPALVYLMLSLLIPESPRYLVRVGRADRAREILADVEGGGERRIDQRIDEIRRALGSEEQPRMRDITGRYGLLPIVWIGMALSAFQQLVGINVIFYYSSTLWQSVGVEESASLLLSLFTSIVNIVGTVIAIMLVDRLGRKPLLLTGSAGMTVSLAVTAYAFSHARVQDGDVSLAFNWGATALVGASAFVLFFALSWGVVVWVLLGEMFPLRIRAAAMAVATATQWLANWLITVTFPGLSDWNLTGTYMIYTFFALLSFLFVWRFVRETKGKTLEEMSDWSR</sequence>
<dbReference type="InterPro" id="IPR047984">
    <property type="entry name" value="XylE-like"/>
</dbReference>
<organism evidence="12 13">
    <name type="scientific">Nocardiopsis algeriensis</name>
    <dbReference type="NCBI Taxonomy" id="1478215"/>
    <lineage>
        <taxon>Bacteria</taxon>
        <taxon>Bacillati</taxon>
        <taxon>Actinomycetota</taxon>
        <taxon>Actinomycetes</taxon>
        <taxon>Streptosporangiales</taxon>
        <taxon>Nocardiopsidaceae</taxon>
        <taxon>Nocardiopsis</taxon>
    </lineage>
</organism>
<feature type="transmembrane region" description="Helical" evidence="10">
    <location>
        <begin position="285"/>
        <end position="311"/>
    </location>
</feature>
<feature type="transmembrane region" description="Helical" evidence="10">
    <location>
        <begin position="429"/>
        <end position="448"/>
    </location>
</feature>
<comment type="caution">
    <text evidence="12">The sequence shown here is derived from an EMBL/GenBank/DDBJ whole genome shotgun (WGS) entry which is preliminary data.</text>
</comment>
<evidence type="ECO:0000256" key="2">
    <source>
        <dbReference type="ARBA" id="ARBA00010992"/>
    </source>
</evidence>
<feature type="transmembrane region" description="Helical" evidence="10">
    <location>
        <begin position="132"/>
        <end position="153"/>
    </location>
</feature>
<dbReference type="Gene3D" id="1.20.1250.20">
    <property type="entry name" value="MFS general substrate transporter like domains"/>
    <property type="match status" value="2"/>
</dbReference>
<dbReference type="InterPro" id="IPR050814">
    <property type="entry name" value="Myo-inositol_Transporter"/>
</dbReference>
<accession>A0A841IMD2</accession>
<dbReference type="PROSITE" id="PS50850">
    <property type="entry name" value="MFS"/>
    <property type="match status" value="1"/>
</dbReference>
<keyword evidence="8 10" id="KW-0472">Membrane</keyword>
<dbReference type="InterPro" id="IPR003663">
    <property type="entry name" value="Sugar/inositol_transpt"/>
</dbReference>
<evidence type="ECO:0000256" key="9">
    <source>
        <dbReference type="RuleBase" id="RU003346"/>
    </source>
</evidence>
<comment type="similarity">
    <text evidence="2 9">Belongs to the major facilitator superfamily. Sugar transporter (TC 2.A.1.1) family.</text>
</comment>
<keyword evidence="6 10" id="KW-0812">Transmembrane</keyword>
<feature type="transmembrane region" description="Helical" evidence="10">
    <location>
        <begin position="74"/>
        <end position="95"/>
    </location>
</feature>
<evidence type="ECO:0000256" key="5">
    <source>
        <dbReference type="ARBA" id="ARBA00022597"/>
    </source>
</evidence>
<dbReference type="PROSITE" id="PS00217">
    <property type="entry name" value="SUGAR_TRANSPORT_2"/>
    <property type="match status" value="1"/>
</dbReference>
<dbReference type="PANTHER" id="PTHR48020">
    <property type="entry name" value="PROTON MYO-INOSITOL COTRANSPORTER"/>
    <property type="match status" value="1"/>
</dbReference>
<keyword evidence="7 10" id="KW-1133">Transmembrane helix</keyword>
<dbReference type="EMBL" id="JACHJO010000005">
    <property type="protein sequence ID" value="MBB6119959.1"/>
    <property type="molecule type" value="Genomic_DNA"/>
</dbReference>
<evidence type="ECO:0000313" key="13">
    <source>
        <dbReference type="Proteomes" id="UP000536604"/>
    </source>
</evidence>
<evidence type="ECO:0000256" key="6">
    <source>
        <dbReference type="ARBA" id="ARBA00022692"/>
    </source>
</evidence>
<keyword evidence="3 9" id="KW-0813">Transport</keyword>
<evidence type="ECO:0000256" key="10">
    <source>
        <dbReference type="SAM" id="Phobius"/>
    </source>
</evidence>
<name>A0A841IMD2_9ACTN</name>
<feature type="transmembrane region" description="Helical" evidence="10">
    <location>
        <begin position="323"/>
        <end position="347"/>
    </location>
</feature>
<comment type="subcellular location">
    <subcellularLocation>
        <location evidence="1">Cell membrane</location>
        <topology evidence="1">Multi-pass membrane protein</topology>
    </subcellularLocation>
</comment>
<dbReference type="PRINTS" id="PR00171">
    <property type="entry name" value="SUGRTRNSPORT"/>
</dbReference>
<dbReference type="Proteomes" id="UP000536604">
    <property type="component" value="Unassembled WGS sequence"/>
</dbReference>
<gene>
    <name evidence="12" type="ORF">FHS13_001910</name>
</gene>
<dbReference type="SUPFAM" id="SSF103473">
    <property type="entry name" value="MFS general substrate transporter"/>
    <property type="match status" value="1"/>
</dbReference>
<dbReference type="PANTHER" id="PTHR48020:SF12">
    <property type="entry name" value="PROTON MYO-INOSITOL COTRANSPORTER"/>
    <property type="match status" value="1"/>
</dbReference>